<organism evidence="1">
    <name type="scientific">Nocardia globerula</name>
    <dbReference type="NCBI Taxonomy" id="1818"/>
    <lineage>
        <taxon>Bacteria</taxon>
        <taxon>Bacillati</taxon>
        <taxon>Actinomycetota</taxon>
        <taxon>Actinomycetes</taxon>
        <taxon>Mycobacteriales</taxon>
        <taxon>Nocardiaceae</taxon>
        <taxon>Nocardia</taxon>
    </lineage>
</organism>
<dbReference type="Gene3D" id="1.10.3110.10">
    <property type="entry name" value="protoporphyrinogen ix oxidase, domain 3"/>
    <property type="match status" value="1"/>
</dbReference>
<dbReference type="PANTHER" id="PTHR42923:SF17">
    <property type="entry name" value="AMINE OXIDASE DOMAIN-CONTAINING PROTEIN"/>
    <property type="match status" value="1"/>
</dbReference>
<dbReference type="SUPFAM" id="SSF51905">
    <property type="entry name" value="FAD/NAD(P)-binding domain"/>
    <property type="match status" value="1"/>
</dbReference>
<dbReference type="GO" id="GO:0006813">
    <property type="term" value="P:potassium ion transport"/>
    <property type="evidence" value="ECO:0007669"/>
    <property type="project" value="InterPro"/>
</dbReference>
<dbReference type="InterPro" id="IPR006037">
    <property type="entry name" value="RCK_C"/>
</dbReference>
<dbReference type="PANTHER" id="PTHR42923">
    <property type="entry name" value="PROTOPORPHYRINOGEN OXIDASE"/>
    <property type="match status" value="1"/>
</dbReference>
<proteinExistence type="predicted"/>
<sequence>MNSGGRSSVKRSSHKRKVAVVGSGVAGLTAAWVLSKDSDVTLYEADSRLGGHADTHAVTDPEGRNFAVDTGFIVHNDRTYPTLLRLFAELGVVTQESDMSMSVRCEGCGLEYSGGQGLRGVLPTPGLLVNGSFLSMLMEVKRFHRRARALLEQPEDSTASAASTLDQTLGAFLRNGRFSDYFTAHFMTPLVSAVWSCDPSAALEYPARYLFAFLDHHGMLTISGSPTWRTVTGGSVEYVKAVAQSISAVRLNTPVHAVYRHGDSVEIRGGDDRLETYDAVVIATHPQQALKILADPTATEHEVLGAMPYSINHTQLHTDETVLPDNSNARASWNYYLPHCDARPDHVLVSYDMTRLQRLPETGRRYIVTLGGKDMIAADSVIDQMTYEHPQYTPASVAAQSRLPELDSDVLAFAGAYHGWGFHEDGALSGLRAAERVGGRWQ</sequence>
<reference evidence="1" key="1">
    <citation type="submission" date="2019-07" db="EMBL/GenBank/DDBJ databases">
        <title>Genomic Encyclopedia of Type Strains, Phase IV (KMG-IV): sequencing the most valuable type-strain genomes for metagenomic binning, comparative biology and taxonomic classification.</title>
        <authorList>
            <person name="Goeker M."/>
        </authorList>
    </citation>
    <scope>NUCLEOTIDE SEQUENCE</scope>
    <source>
        <strain evidence="1">DSM 44596</strain>
    </source>
</reference>
<evidence type="ECO:0000313" key="1">
    <source>
        <dbReference type="EMBL" id="TYQ08560.1"/>
    </source>
</evidence>
<dbReference type="EMBL" id="VNIQ01000001">
    <property type="protein sequence ID" value="TYQ08560.1"/>
    <property type="molecule type" value="Genomic_DNA"/>
</dbReference>
<dbReference type="InterPro" id="IPR036188">
    <property type="entry name" value="FAD/NAD-bd_sf"/>
</dbReference>
<dbReference type="PROSITE" id="PS51202">
    <property type="entry name" value="RCK_C"/>
    <property type="match status" value="1"/>
</dbReference>
<dbReference type="InterPro" id="IPR002937">
    <property type="entry name" value="Amino_oxidase"/>
</dbReference>
<accession>A0A652YYM3</accession>
<dbReference type="Pfam" id="PF01593">
    <property type="entry name" value="Amino_oxidase"/>
    <property type="match status" value="1"/>
</dbReference>
<dbReference type="InterPro" id="IPR050464">
    <property type="entry name" value="Zeta_carotene_desat/Oxidored"/>
</dbReference>
<dbReference type="GO" id="GO:0016491">
    <property type="term" value="F:oxidoreductase activity"/>
    <property type="evidence" value="ECO:0007669"/>
    <property type="project" value="InterPro"/>
</dbReference>
<dbReference type="AlphaFoldDB" id="A0A652YYM3"/>
<gene>
    <name evidence="1" type="ORF">FNL38_101934</name>
</gene>
<dbReference type="Gene3D" id="3.50.50.60">
    <property type="entry name" value="FAD/NAD(P)-binding domain"/>
    <property type="match status" value="1"/>
</dbReference>
<name>A0A652YYM3_NOCGL</name>
<dbReference type="Gene3D" id="3.90.660.20">
    <property type="entry name" value="Protoporphyrinogen oxidase, mitochondrial, domain 2"/>
    <property type="match status" value="1"/>
</dbReference>
<comment type="caution">
    <text evidence="1">The sequence shown here is derived from an EMBL/GenBank/DDBJ whole genome shotgun (WGS) entry which is preliminary data.</text>
</comment>
<protein>
    <submittedName>
        <fullName evidence="1">Putative NAD/FAD-binding protein</fullName>
    </submittedName>
</protein>
<dbReference type="GO" id="GO:0008324">
    <property type="term" value="F:monoatomic cation transmembrane transporter activity"/>
    <property type="evidence" value="ECO:0007669"/>
    <property type="project" value="InterPro"/>
</dbReference>